<protein>
    <submittedName>
        <fullName evidence="3">Acetyltransferase</fullName>
    </submittedName>
</protein>
<dbReference type="GO" id="GO:0016747">
    <property type="term" value="F:acyltransferase activity, transferring groups other than amino-acyl groups"/>
    <property type="evidence" value="ECO:0007669"/>
    <property type="project" value="InterPro"/>
</dbReference>
<dbReference type="InterPro" id="IPR000182">
    <property type="entry name" value="GNAT_dom"/>
</dbReference>
<gene>
    <name evidence="3" type="ORF">NCTC10815_02129</name>
</gene>
<name>A0A378MM33_LISGR</name>
<sequence length="93" mass="10241">MEFREAANKIYVVNDSGETIGTASLSFPKPDIFTIDSVVVVEAARGRGLAAKLVELSVIRAIREEKKIVPVCSYAVAQFEKRTDYQLVEAAHL</sequence>
<reference evidence="3 4" key="1">
    <citation type="submission" date="2018-06" db="EMBL/GenBank/DDBJ databases">
        <authorList>
            <consortium name="Pathogen Informatics"/>
            <person name="Doyle S."/>
        </authorList>
    </citation>
    <scope>NUCLEOTIDE SEQUENCE [LARGE SCALE GENOMIC DNA]</scope>
    <source>
        <strain evidence="4">NCTC 10815</strain>
    </source>
</reference>
<dbReference type="CDD" id="cd04301">
    <property type="entry name" value="NAT_SF"/>
    <property type="match status" value="1"/>
</dbReference>
<feature type="domain" description="N-acetyltransferase" evidence="1">
    <location>
        <begin position="1"/>
        <end position="93"/>
    </location>
</feature>
<evidence type="ECO:0000259" key="1">
    <source>
        <dbReference type="PROSITE" id="PS51186"/>
    </source>
</evidence>
<keyword evidence="3" id="KW-0808">Transferase</keyword>
<dbReference type="Pfam" id="PF14542">
    <property type="entry name" value="Acetyltransf_CG"/>
    <property type="match status" value="1"/>
</dbReference>
<evidence type="ECO:0000313" key="3">
    <source>
        <dbReference type="EMBL" id="STY44775.1"/>
    </source>
</evidence>
<feature type="domain" description="N-acetyltransferase" evidence="2">
    <location>
        <begin position="2"/>
        <end position="90"/>
    </location>
</feature>
<dbReference type="PROSITE" id="PS51186">
    <property type="entry name" value="GNAT"/>
    <property type="match status" value="1"/>
</dbReference>
<dbReference type="AlphaFoldDB" id="A0A378MM33"/>
<dbReference type="PROSITE" id="PS51729">
    <property type="entry name" value="GNAT_YJDJ"/>
    <property type="match status" value="1"/>
</dbReference>
<evidence type="ECO:0000313" key="4">
    <source>
        <dbReference type="Proteomes" id="UP000254879"/>
    </source>
</evidence>
<dbReference type="OrthoDB" id="9793389at2"/>
<dbReference type="Proteomes" id="UP000254879">
    <property type="component" value="Unassembled WGS sequence"/>
</dbReference>
<dbReference type="Gene3D" id="3.40.630.30">
    <property type="match status" value="1"/>
</dbReference>
<dbReference type="SUPFAM" id="SSF55729">
    <property type="entry name" value="Acyl-CoA N-acyltransferases (Nat)"/>
    <property type="match status" value="1"/>
</dbReference>
<dbReference type="InterPro" id="IPR031165">
    <property type="entry name" value="GNAT_YJDJ"/>
</dbReference>
<organism evidence="3 4">
    <name type="scientific">Listeria grayi</name>
    <name type="common">Listeria murrayi</name>
    <dbReference type="NCBI Taxonomy" id="1641"/>
    <lineage>
        <taxon>Bacteria</taxon>
        <taxon>Bacillati</taxon>
        <taxon>Bacillota</taxon>
        <taxon>Bacilli</taxon>
        <taxon>Bacillales</taxon>
        <taxon>Listeriaceae</taxon>
        <taxon>Listeria</taxon>
    </lineage>
</organism>
<accession>A0A378MM33</accession>
<proteinExistence type="predicted"/>
<evidence type="ECO:0000259" key="2">
    <source>
        <dbReference type="PROSITE" id="PS51729"/>
    </source>
</evidence>
<dbReference type="EMBL" id="UGPG01000001">
    <property type="protein sequence ID" value="STY44775.1"/>
    <property type="molecule type" value="Genomic_DNA"/>
</dbReference>
<dbReference type="InterPro" id="IPR016181">
    <property type="entry name" value="Acyl_CoA_acyltransferase"/>
</dbReference>
<dbReference type="RefSeq" id="WP_003756644.1">
    <property type="nucleotide sequence ID" value="NZ_CABKNG010000001.1"/>
</dbReference>